<dbReference type="PANTHER" id="PTHR34227:SF1">
    <property type="entry name" value="DIMETHYL SULFOXIDE REDUCTASE CHAPERONE-RELATED"/>
    <property type="match status" value="1"/>
</dbReference>
<sequence length="205" mass="23272">MEDFNEREVFRARLRFVDLIKSFFQSEPDAEKMSRWRGTFSALVKEQVNPLFDSAVRDIHKMLNEKNLSEIQNEYYELFTNPFSNAQVNIMASWYLDGRSFGETLVALRSFLAEAGIVRAEGVVDSEDSLPMLLDILASLIEEEKNGGGEKARDLQSRLLVTWLQPLAKELSAAVEKNDTALFYRASCRLLCGYLDLEKGLATAS</sequence>
<keyword evidence="1" id="KW-0143">Chaperone</keyword>
<dbReference type="InterPro" id="IPR036411">
    <property type="entry name" value="TorD-like_sf"/>
</dbReference>
<dbReference type="EMBL" id="FRFE01000010">
    <property type="protein sequence ID" value="SHO48662.1"/>
    <property type="molecule type" value="Genomic_DNA"/>
</dbReference>
<dbReference type="PANTHER" id="PTHR34227">
    <property type="entry name" value="CHAPERONE PROTEIN YCDY"/>
    <property type="match status" value="1"/>
</dbReference>
<proteinExistence type="predicted"/>
<dbReference type="Pfam" id="PF02613">
    <property type="entry name" value="Nitrate_red_del"/>
    <property type="match status" value="1"/>
</dbReference>
<gene>
    <name evidence="2" type="ORF">SAMN02745220_02425</name>
</gene>
<accession>A0A1M7Y7Q9</accession>
<evidence type="ECO:0000313" key="3">
    <source>
        <dbReference type="Proteomes" id="UP000184603"/>
    </source>
</evidence>
<reference evidence="2 3" key="1">
    <citation type="submission" date="2016-12" db="EMBL/GenBank/DDBJ databases">
        <authorList>
            <person name="Song W.-J."/>
            <person name="Kurnit D.M."/>
        </authorList>
    </citation>
    <scope>NUCLEOTIDE SEQUENCE [LARGE SCALE GENOMIC DNA]</scope>
    <source>
        <strain evidence="2 3">DSM 18488</strain>
    </source>
</reference>
<dbReference type="RefSeq" id="WP_073613713.1">
    <property type="nucleotide sequence ID" value="NZ_FRFE01000010.1"/>
</dbReference>
<dbReference type="SUPFAM" id="SSF89155">
    <property type="entry name" value="TorD-like"/>
    <property type="match status" value="1"/>
</dbReference>
<dbReference type="Proteomes" id="UP000184603">
    <property type="component" value="Unassembled WGS sequence"/>
</dbReference>
<dbReference type="InterPro" id="IPR020945">
    <property type="entry name" value="DMSO/NO3_reduct_chaperone"/>
</dbReference>
<dbReference type="AlphaFoldDB" id="A0A1M7Y7Q9"/>
<organism evidence="2 3">
    <name type="scientific">Desulfopila aestuarii DSM 18488</name>
    <dbReference type="NCBI Taxonomy" id="1121416"/>
    <lineage>
        <taxon>Bacteria</taxon>
        <taxon>Pseudomonadati</taxon>
        <taxon>Thermodesulfobacteriota</taxon>
        <taxon>Desulfobulbia</taxon>
        <taxon>Desulfobulbales</taxon>
        <taxon>Desulfocapsaceae</taxon>
        <taxon>Desulfopila</taxon>
    </lineage>
</organism>
<evidence type="ECO:0000256" key="1">
    <source>
        <dbReference type="ARBA" id="ARBA00023186"/>
    </source>
</evidence>
<dbReference type="InterPro" id="IPR050289">
    <property type="entry name" value="TorD/DmsD_chaperones"/>
</dbReference>
<name>A0A1M7Y7Q9_9BACT</name>
<protein>
    <submittedName>
        <fullName evidence="2">Chaperone TorD involved in molybdoenzyme TorA maturation</fullName>
    </submittedName>
</protein>
<keyword evidence="3" id="KW-1185">Reference proteome</keyword>
<dbReference type="STRING" id="1121416.SAMN02745220_02425"/>
<dbReference type="Gene3D" id="1.10.3480.10">
    <property type="entry name" value="TorD-like"/>
    <property type="match status" value="1"/>
</dbReference>
<evidence type="ECO:0000313" key="2">
    <source>
        <dbReference type="EMBL" id="SHO48662.1"/>
    </source>
</evidence>